<evidence type="ECO:0000313" key="11">
    <source>
        <dbReference type="Proteomes" id="UP000735302"/>
    </source>
</evidence>
<keyword evidence="4" id="KW-0297">G-protein coupled receptor</keyword>
<dbReference type="InterPro" id="IPR000276">
    <property type="entry name" value="GPCR_Rhodpsn"/>
</dbReference>
<feature type="transmembrane region" description="Helical" evidence="8">
    <location>
        <begin position="50"/>
        <end position="71"/>
    </location>
</feature>
<dbReference type="PANTHER" id="PTHR24243:SF230">
    <property type="entry name" value="G-PROTEIN COUPLED RECEPTORS FAMILY 1 PROFILE DOMAIN-CONTAINING PROTEIN"/>
    <property type="match status" value="1"/>
</dbReference>
<evidence type="ECO:0000256" key="7">
    <source>
        <dbReference type="ARBA" id="ARBA00023224"/>
    </source>
</evidence>
<proteinExistence type="predicted"/>
<dbReference type="Pfam" id="PF00001">
    <property type="entry name" value="7tm_1"/>
    <property type="match status" value="1"/>
</dbReference>
<dbReference type="CDD" id="cd14978">
    <property type="entry name" value="7tmA_FMRFamide_R-like"/>
    <property type="match status" value="1"/>
</dbReference>
<evidence type="ECO:0000256" key="1">
    <source>
        <dbReference type="ARBA" id="ARBA00004141"/>
    </source>
</evidence>
<gene>
    <name evidence="10" type="ORF">PoB_000129900</name>
</gene>
<dbReference type="AlphaFoldDB" id="A0AAV3XXY9"/>
<keyword evidence="6 10" id="KW-0675">Receptor</keyword>
<dbReference type="GO" id="GO:0004930">
    <property type="term" value="F:G protein-coupled receptor activity"/>
    <property type="evidence" value="ECO:0007669"/>
    <property type="project" value="UniProtKB-KW"/>
</dbReference>
<evidence type="ECO:0000256" key="2">
    <source>
        <dbReference type="ARBA" id="ARBA00022692"/>
    </source>
</evidence>
<dbReference type="PRINTS" id="PR00237">
    <property type="entry name" value="GPCRRHODOPSN"/>
</dbReference>
<feature type="domain" description="G-protein coupled receptors family 1 profile" evidence="9">
    <location>
        <begin position="62"/>
        <end position="326"/>
    </location>
</feature>
<accession>A0AAV3XXY9</accession>
<dbReference type="SUPFAM" id="SSF81321">
    <property type="entry name" value="Family A G protein-coupled receptor-like"/>
    <property type="match status" value="1"/>
</dbReference>
<comment type="caution">
    <text evidence="10">The sequence shown here is derived from an EMBL/GenBank/DDBJ whole genome shotgun (WGS) entry which is preliminary data.</text>
</comment>
<feature type="transmembrane region" description="Helical" evidence="8">
    <location>
        <begin position="262"/>
        <end position="283"/>
    </location>
</feature>
<protein>
    <submittedName>
        <fullName evidence="10">Thyrotropin-releasing hormone receptor</fullName>
    </submittedName>
</protein>
<evidence type="ECO:0000256" key="4">
    <source>
        <dbReference type="ARBA" id="ARBA00023040"/>
    </source>
</evidence>
<name>A0AAV3XXY9_9GAST</name>
<evidence type="ECO:0000313" key="10">
    <source>
        <dbReference type="EMBL" id="GFN74793.1"/>
    </source>
</evidence>
<dbReference type="PROSITE" id="PS50262">
    <property type="entry name" value="G_PROTEIN_RECEP_F1_2"/>
    <property type="match status" value="1"/>
</dbReference>
<evidence type="ECO:0000256" key="5">
    <source>
        <dbReference type="ARBA" id="ARBA00023136"/>
    </source>
</evidence>
<feature type="transmembrane region" description="Helical" evidence="8">
    <location>
        <begin position="162"/>
        <end position="182"/>
    </location>
</feature>
<keyword evidence="3 8" id="KW-1133">Transmembrane helix</keyword>
<comment type="subcellular location">
    <subcellularLocation>
        <location evidence="1">Membrane</location>
        <topology evidence="1">Multi-pass membrane protein</topology>
    </subcellularLocation>
</comment>
<evidence type="ECO:0000256" key="3">
    <source>
        <dbReference type="ARBA" id="ARBA00022989"/>
    </source>
</evidence>
<reference evidence="10 11" key="1">
    <citation type="journal article" date="2021" name="Elife">
        <title>Chloroplast acquisition without the gene transfer in kleptoplastic sea slugs, Plakobranchus ocellatus.</title>
        <authorList>
            <person name="Maeda T."/>
            <person name="Takahashi S."/>
            <person name="Yoshida T."/>
            <person name="Shimamura S."/>
            <person name="Takaki Y."/>
            <person name="Nagai Y."/>
            <person name="Toyoda A."/>
            <person name="Suzuki Y."/>
            <person name="Arimoto A."/>
            <person name="Ishii H."/>
            <person name="Satoh N."/>
            <person name="Nishiyama T."/>
            <person name="Hasebe M."/>
            <person name="Maruyama T."/>
            <person name="Minagawa J."/>
            <person name="Obokata J."/>
            <person name="Shigenobu S."/>
        </authorList>
    </citation>
    <scope>NUCLEOTIDE SEQUENCE [LARGE SCALE GENOMIC DNA]</scope>
</reference>
<organism evidence="10 11">
    <name type="scientific">Plakobranchus ocellatus</name>
    <dbReference type="NCBI Taxonomy" id="259542"/>
    <lineage>
        <taxon>Eukaryota</taxon>
        <taxon>Metazoa</taxon>
        <taxon>Spiralia</taxon>
        <taxon>Lophotrochozoa</taxon>
        <taxon>Mollusca</taxon>
        <taxon>Gastropoda</taxon>
        <taxon>Heterobranchia</taxon>
        <taxon>Euthyneura</taxon>
        <taxon>Panpulmonata</taxon>
        <taxon>Sacoglossa</taxon>
        <taxon>Placobranchoidea</taxon>
        <taxon>Plakobranchidae</taxon>
        <taxon>Plakobranchus</taxon>
    </lineage>
</organism>
<dbReference type="Proteomes" id="UP000735302">
    <property type="component" value="Unassembled WGS sequence"/>
</dbReference>
<evidence type="ECO:0000256" key="6">
    <source>
        <dbReference type="ARBA" id="ARBA00023170"/>
    </source>
</evidence>
<dbReference type="Gene3D" id="1.20.1070.10">
    <property type="entry name" value="Rhodopsin 7-helix transmembrane proteins"/>
    <property type="match status" value="1"/>
</dbReference>
<keyword evidence="2 8" id="KW-0812">Transmembrane</keyword>
<evidence type="ECO:0000259" key="9">
    <source>
        <dbReference type="PROSITE" id="PS50262"/>
    </source>
</evidence>
<dbReference type="PANTHER" id="PTHR24243">
    <property type="entry name" value="G-PROTEIN COUPLED RECEPTOR"/>
    <property type="match status" value="1"/>
</dbReference>
<dbReference type="InterPro" id="IPR017452">
    <property type="entry name" value="GPCR_Rhodpsn_7TM"/>
</dbReference>
<keyword evidence="11" id="KW-1185">Reference proteome</keyword>
<feature type="transmembrane region" description="Helical" evidence="8">
    <location>
        <begin position="303"/>
        <end position="327"/>
    </location>
</feature>
<dbReference type="GO" id="GO:0005886">
    <property type="term" value="C:plasma membrane"/>
    <property type="evidence" value="ECO:0007669"/>
    <property type="project" value="TreeGrafter"/>
</dbReference>
<feature type="transmembrane region" description="Helical" evidence="8">
    <location>
        <begin position="209"/>
        <end position="233"/>
    </location>
</feature>
<keyword evidence="7" id="KW-0807">Transducer</keyword>
<dbReference type="EMBL" id="BLXT01000167">
    <property type="protein sequence ID" value="GFN74793.1"/>
    <property type="molecule type" value="Genomic_DNA"/>
</dbReference>
<evidence type="ECO:0000256" key="8">
    <source>
        <dbReference type="SAM" id="Phobius"/>
    </source>
</evidence>
<sequence>MTTTDQLFSTLNTTTLPNLTDNTAVDPLAKMQAEYDNYVLVKVTYYMASYFIWVVFAFGLPGNIASIFTIMTMPTISSSKAHVAILAVADTLAIISKVTYHEVSGHQAYLSTAGCSILMFVQQFLTVYVNWVVVAMTTERCLAVCFPLLVGRIYTRRKALAVLAGFAVMTASVYLVLLWAFVEVDSGNSNYYCTVREAYRAYLGGQIHYWLDASVGSLVPCVLVLTGNALIVFSIRRAKKTQITLTGAVDRGGRQSRDQRQITIMLIAVSMVFLVLNIPNALFYLTKNRWSRGLQKYSYDMAVFYFIARLVHALTDANHAVNFYLYFLSMSTFRRRFLDSIRCKSASQRRGPVSSMYRTSHTYMQCPQLNREISRSDIACNTINSGHRRLLADNSCNHGGGSTQSMKSYNDFNRGCTNDYNSDTLTVATSQV</sequence>
<keyword evidence="5 8" id="KW-0472">Membrane</keyword>